<feature type="non-terminal residue" evidence="1">
    <location>
        <position position="105"/>
    </location>
</feature>
<keyword evidence="2" id="KW-1185">Reference proteome</keyword>
<accession>A0A8J2J622</accession>
<dbReference type="AlphaFoldDB" id="A0A8J2J622"/>
<gene>
    <name evidence="1" type="ORF">AFUS01_LOCUS1145</name>
</gene>
<name>A0A8J2J622_9HEXA</name>
<dbReference type="Proteomes" id="UP000708208">
    <property type="component" value="Unassembled WGS sequence"/>
</dbReference>
<sequence>ALQELLKCTRDIVGHLDATGSLIRPLIELETGPIYVYSLVIENPMRNGPPLALLEFIAKQHDSDSIAVSLEWFLKKAHRYLDLTPQQTIFSRIETDFSLALLGSV</sequence>
<comment type="caution">
    <text evidence="1">The sequence shown here is derived from an EMBL/GenBank/DDBJ whole genome shotgun (WGS) entry which is preliminary data.</text>
</comment>
<evidence type="ECO:0000313" key="1">
    <source>
        <dbReference type="EMBL" id="CAG7659320.1"/>
    </source>
</evidence>
<proteinExistence type="predicted"/>
<organism evidence="1 2">
    <name type="scientific">Allacma fusca</name>
    <dbReference type="NCBI Taxonomy" id="39272"/>
    <lineage>
        <taxon>Eukaryota</taxon>
        <taxon>Metazoa</taxon>
        <taxon>Ecdysozoa</taxon>
        <taxon>Arthropoda</taxon>
        <taxon>Hexapoda</taxon>
        <taxon>Collembola</taxon>
        <taxon>Symphypleona</taxon>
        <taxon>Sminthuridae</taxon>
        <taxon>Allacma</taxon>
    </lineage>
</organism>
<protein>
    <submittedName>
        <fullName evidence="1">Uncharacterized protein</fullName>
    </submittedName>
</protein>
<reference evidence="1" key="1">
    <citation type="submission" date="2021-06" db="EMBL/GenBank/DDBJ databases">
        <authorList>
            <person name="Hodson N. C."/>
            <person name="Mongue J. A."/>
            <person name="Jaron S. K."/>
        </authorList>
    </citation>
    <scope>NUCLEOTIDE SEQUENCE</scope>
</reference>
<dbReference type="OrthoDB" id="7677414at2759"/>
<dbReference type="EMBL" id="CAJVCH010006383">
    <property type="protein sequence ID" value="CAG7659320.1"/>
    <property type="molecule type" value="Genomic_DNA"/>
</dbReference>
<evidence type="ECO:0000313" key="2">
    <source>
        <dbReference type="Proteomes" id="UP000708208"/>
    </source>
</evidence>
<feature type="non-terminal residue" evidence="1">
    <location>
        <position position="1"/>
    </location>
</feature>